<accession>A0ABS4XTK9</accession>
<reference evidence="2 3" key="1">
    <citation type="submission" date="2021-03" db="EMBL/GenBank/DDBJ databases">
        <title>Sequencing the genomes of 1000 actinobacteria strains.</title>
        <authorList>
            <person name="Klenk H.-P."/>
        </authorList>
    </citation>
    <scope>NUCLEOTIDE SEQUENCE [LARGE SCALE GENOMIC DNA]</scope>
    <source>
        <strain evidence="2 3">DSM 20168</strain>
    </source>
</reference>
<proteinExistence type="predicted"/>
<sequence>MTAVQDVAQLSTGVLFASGPDGSRADDIAVQGGRKVEGARSGGPGLVDERLGVGPGVGAPIDVPADQRIRGVGMHGIDVLLAEAAQGKARAIVQPVLDDLFHAVPDVPFGGGQRAAGTRWKARGPAPGWWKLDP</sequence>
<organism evidence="2 3">
    <name type="scientific">Glutamicibacter protophormiae</name>
    <name type="common">Brevibacterium protophormiae</name>
    <dbReference type="NCBI Taxonomy" id="37930"/>
    <lineage>
        <taxon>Bacteria</taxon>
        <taxon>Bacillati</taxon>
        <taxon>Actinomycetota</taxon>
        <taxon>Actinomycetes</taxon>
        <taxon>Micrococcales</taxon>
        <taxon>Micrococcaceae</taxon>
        <taxon>Glutamicibacter</taxon>
    </lineage>
</organism>
<evidence type="ECO:0000313" key="2">
    <source>
        <dbReference type="EMBL" id="MBP2399856.1"/>
    </source>
</evidence>
<name>A0ABS4XTK9_GLUPR</name>
<evidence type="ECO:0000313" key="3">
    <source>
        <dbReference type="Proteomes" id="UP001195422"/>
    </source>
</evidence>
<gene>
    <name evidence="2" type="ORF">JOF39_002937</name>
</gene>
<evidence type="ECO:0000256" key="1">
    <source>
        <dbReference type="SAM" id="MobiDB-lite"/>
    </source>
</evidence>
<dbReference type="EMBL" id="JAGIOJ010000001">
    <property type="protein sequence ID" value="MBP2399856.1"/>
    <property type="molecule type" value="Genomic_DNA"/>
</dbReference>
<feature type="region of interest" description="Disordered" evidence="1">
    <location>
        <begin position="112"/>
        <end position="134"/>
    </location>
</feature>
<protein>
    <submittedName>
        <fullName evidence="2">Uncharacterized protein</fullName>
    </submittedName>
</protein>
<keyword evidence="3" id="KW-1185">Reference proteome</keyword>
<dbReference type="Proteomes" id="UP001195422">
    <property type="component" value="Unassembled WGS sequence"/>
</dbReference>
<feature type="region of interest" description="Disordered" evidence="1">
    <location>
        <begin position="33"/>
        <end position="53"/>
    </location>
</feature>
<comment type="caution">
    <text evidence="2">The sequence shown here is derived from an EMBL/GenBank/DDBJ whole genome shotgun (WGS) entry which is preliminary data.</text>
</comment>